<name>A0A9J7L7Y3_BRAFL</name>
<proteinExistence type="inferred from homology"/>
<sequence length="128" mass="14471">MTEARARTKNSDKNRQLEGRKKQGDFICSLCDVSAPYDYLGTTPPYAKSIVLLEKAYVMKDPFAQGKEGHLVLGATCCLCDRCVCLGQDCSLFYTKRFCLPCVLQNIQEFPAEIREEVAKKKPLEKPR</sequence>
<evidence type="ECO:0000313" key="4">
    <source>
        <dbReference type="Proteomes" id="UP000001554"/>
    </source>
</evidence>
<dbReference type="GeneID" id="118416658"/>
<dbReference type="InterPro" id="IPR018785">
    <property type="entry name" value="CDPF1_dom"/>
</dbReference>
<accession>A0A9J7L7Y3</accession>
<dbReference type="PANTHER" id="PTHR31849">
    <property type="entry name" value="CYSTEINE-RICH PDF MOTIF DOMAIN-CONTAINING PROTEIN 1"/>
    <property type="match status" value="1"/>
</dbReference>
<evidence type="ECO:0000256" key="2">
    <source>
        <dbReference type="ARBA" id="ARBA00014801"/>
    </source>
</evidence>
<reference evidence="4" key="1">
    <citation type="journal article" date="2020" name="Nat. Ecol. Evol.">
        <title>Deeply conserved synteny resolves early events in vertebrate evolution.</title>
        <authorList>
            <person name="Simakov O."/>
            <person name="Marletaz F."/>
            <person name="Yue J.X."/>
            <person name="O'Connell B."/>
            <person name="Jenkins J."/>
            <person name="Brandt A."/>
            <person name="Calef R."/>
            <person name="Tung C.H."/>
            <person name="Huang T.K."/>
            <person name="Schmutz J."/>
            <person name="Satoh N."/>
            <person name="Yu J.K."/>
            <person name="Putnam N.H."/>
            <person name="Green R.E."/>
            <person name="Rokhsar D.S."/>
        </authorList>
    </citation>
    <scope>NUCLEOTIDE SEQUENCE [LARGE SCALE GENOMIC DNA]</scope>
    <source>
        <strain evidence="4">S238N-H82</strain>
    </source>
</reference>
<organism evidence="4 5">
    <name type="scientific">Branchiostoma floridae</name>
    <name type="common">Florida lancelet</name>
    <name type="synonym">Amphioxus</name>
    <dbReference type="NCBI Taxonomy" id="7739"/>
    <lineage>
        <taxon>Eukaryota</taxon>
        <taxon>Metazoa</taxon>
        <taxon>Chordata</taxon>
        <taxon>Cephalochordata</taxon>
        <taxon>Leptocardii</taxon>
        <taxon>Amphioxiformes</taxon>
        <taxon>Branchiostomatidae</taxon>
        <taxon>Branchiostoma</taxon>
    </lineage>
</organism>
<dbReference type="RefSeq" id="XP_035677727.1">
    <property type="nucleotide sequence ID" value="XM_035821834.1"/>
</dbReference>
<dbReference type="Pfam" id="PF10170">
    <property type="entry name" value="C6_DPF"/>
    <property type="match status" value="1"/>
</dbReference>
<dbReference type="InterPro" id="IPR042426">
    <property type="entry name" value="CDPF1"/>
</dbReference>
<evidence type="ECO:0000259" key="3">
    <source>
        <dbReference type="Pfam" id="PF10170"/>
    </source>
</evidence>
<evidence type="ECO:0000313" key="5">
    <source>
        <dbReference type="RefSeq" id="XP_035677727.1"/>
    </source>
</evidence>
<protein>
    <recommendedName>
        <fullName evidence="2">Cysteine-rich DPF motif domain-containing protein 1</fullName>
    </recommendedName>
</protein>
<dbReference type="OrthoDB" id="191995at2759"/>
<dbReference type="PANTHER" id="PTHR31849:SF1">
    <property type="entry name" value="CYSTEINE-RICH DPF MOTIF DOMAIN-CONTAINING PROTEIN 1"/>
    <property type="match status" value="1"/>
</dbReference>
<dbReference type="AlphaFoldDB" id="A0A9J7L7Y3"/>
<feature type="domain" description="Cysteine-rich DPF motif" evidence="3">
    <location>
        <begin position="26"/>
        <end position="118"/>
    </location>
</feature>
<reference evidence="5" key="2">
    <citation type="submission" date="2025-08" db="UniProtKB">
        <authorList>
            <consortium name="RefSeq"/>
        </authorList>
    </citation>
    <scope>IDENTIFICATION</scope>
    <source>
        <strain evidence="5">S238N-H82</strain>
        <tissue evidence="5">Testes</tissue>
    </source>
</reference>
<gene>
    <name evidence="5" type="primary">LOC118416658</name>
</gene>
<dbReference type="OMA" id="CDMHELV"/>
<dbReference type="Proteomes" id="UP000001554">
    <property type="component" value="Chromosome 5"/>
</dbReference>
<dbReference type="KEGG" id="bfo:118416658"/>
<keyword evidence="4" id="KW-1185">Reference proteome</keyword>
<dbReference type="PRINTS" id="PR01995">
    <property type="entry name" value="UPF0595"/>
</dbReference>
<evidence type="ECO:0000256" key="1">
    <source>
        <dbReference type="ARBA" id="ARBA00007917"/>
    </source>
</evidence>
<comment type="similarity">
    <text evidence="1">Belongs to the CDPF1 family.</text>
</comment>